<accession>A0A8C6C1D8</accession>
<dbReference type="InterPro" id="IPR000863">
    <property type="entry name" value="Sulfotransferase_dom"/>
</dbReference>
<dbReference type="SUPFAM" id="SSF52540">
    <property type="entry name" value="P-loop containing nucleoside triphosphate hydrolases"/>
    <property type="match status" value="1"/>
</dbReference>
<organism evidence="6 7">
    <name type="scientific">Monodon monoceros</name>
    <name type="common">Narwhal</name>
    <name type="synonym">Ceratodon monodon</name>
    <dbReference type="NCBI Taxonomy" id="40151"/>
    <lineage>
        <taxon>Eukaryota</taxon>
        <taxon>Metazoa</taxon>
        <taxon>Chordata</taxon>
        <taxon>Craniata</taxon>
        <taxon>Vertebrata</taxon>
        <taxon>Euteleostomi</taxon>
        <taxon>Mammalia</taxon>
        <taxon>Eutheria</taxon>
        <taxon>Laurasiatheria</taxon>
        <taxon>Artiodactyla</taxon>
        <taxon>Whippomorpha</taxon>
        <taxon>Cetacea</taxon>
        <taxon>Odontoceti</taxon>
        <taxon>Monodontidae</taxon>
        <taxon>Monodon</taxon>
    </lineage>
</organism>
<dbReference type="InterPro" id="IPR027417">
    <property type="entry name" value="P-loop_NTPase"/>
</dbReference>
<sequence>MEMDVVGTTGESEGPLLPQVDGVTLQKGTCRIWGKIWASQARPDDLVIASYPKAGTTWTQEVVDLIQNGGDLEQSGLVPIHLRQPFLEWIWIPDCSGKSPVYEIVIFT</sequence>
<evidence type="ECO:0000256" key="1">
    <source>
        <dbReference type="ARBA" id="ARBA00005771"/>
    </source>
</evidence>
<dbReference type="Proteomes" id="UP000694561">
    <property type="component" value="Unplaced"/>
</dbReference>
<keyword evidence="2 4" id="KW-0808">Transferase</keyword>
<comment type="catalytic activity">
    <reaction evidence="3">
        <text>4-ethylphenol + 3'-phosphoadenylyl sulfate = 4-ethylphenyl sulfate + adenosine 3',5'-bisphosphate + H(+)</text>
        <dbReference type="Rhea" id="RHEA:70607"/>
        <dbReference type="ChEBI" id="CHEBI:15378"/>
        <dbReference type="ChEBI" id="CHEBI:49584"/>
        <dbReference type="ChEBI" id="CHEBI:58339"/>
        <dbReference type="ChEBI" id="CHEBI:58343"/>
        <dbReference type="ChEBI" id="CHEBI:133681"/>
    </reaction>
    <physiologicalReaction direction="left-to-right" evidence="3">
        <dbReference type="Rhea" id="RHEA:70608"/>
    </physiologicalReaction>
</comment>
<dbReference type="GO" id="GO:0008146">
    <property type="term" value="F:sulfotransferase activity"/>
    <property type="evidence" value="ECO:0007669"/>
    <property type="project" value="InterPro"/>
</dbReference>
<reference evidence="6" key="1">
    <citation type="submission" date="2025-08" db="UniProtKB">
        <authorList>
            <consortium name="Ensembl"/>
        </authorList>
    </citation>
    <scope>IDENTIFICATION</scope>
</reference>
<keyword evidence="7" id="KW-1185">Reference proteome</keyword>
<evidence type="ECO:0000256" key="2">
    <source>
        <dbReference type="ARBA" id="ARBA00022679"/>
    </source>
</evidence>
<evidence type="ECO:0000313" key="6">
    <source>
        <dbReference type="Ensembl" id="ENSMMNP00015023869.1"/>
    </source>
</evidence>
<feature type="domain" description="Sulfotransferase" evidence="5">
    <location>
        <begin position="43"/>
        <end position="91"/>
    </location>
</feature>
<evidence type="ECO:0000313" key="7">
    <source>
        <dbReference type="Proteomes" id="UP000694561"/>
    </source>
</evidence>
<dbReference type="Gene3D" id="3.40.50.300">
    <property type="entry name" value="P-loop containing nucleotide triphosphate hydrolases"/>
    <property type="match status" value="1"/>
</dbReference>
<name>A0A8C6C1D8_MONMO</name>
<evidence type="ECO:0000256" key="4">
    <source>
        <dbReference type="RuleBase" id="RU361155"/>
    </source>
</evidence>
<dbReference type="PANTHER" id="PTHR11783">
    <property type="entry name" value="SULFOTRANSFERASE SULT"/>
    <property type="match status" value="1"/>
</dbReference>
<reference evidence="6" key="2">
    <citation type="submission" date="2025-09" db="UniProtKB">
        <authorList>
            <consortium name="Ensembl"/>
        </authorList>
    </citation>
    <scope>IDENTIFICATION</scope>
</reference>
<evidence type="ECO:0000259" key="5">
    <source>
        <dbReference type="Pfam" id="PF00685"/>
    </source>
</evidence>
<evidence type="ECO:0000256" key="3">
    <source>
        <dbReference type="ARBA" id="ARBA00048219"/>
    </source>
</evidence>
<dbReference type="GeneTree" id="ENSGT00940000157101"/>
<protein>
    <recommendedName>
        <fullName evidence="4">Sulfotransferase</fullName>
        <ecNumber evidence="4">2.8.2.-</ecNumber>
    </recommendedName>
</protein>
<dbReference type="Ensembl" id="ENSMMNT00015026208.1">
    <property type="protein sequence ID" value="ENSMMNP00015023869.1"/>
    <property type="gene ID" value="ENSMMNG00015017481.1"/>
</dbReference>
<dbReference type="Pfam" id="PF00685">
    <property type="entry name" value="Sulfotransfer_1"/>
    <property type="match status" value="1"/>
</dbReference>
<dbReference type="EC" id="2.8.2.-" evidence="4"/>
<proteinExistence type="inferred from homology"/>
<comment type="similarity">
    <text evidence="1 4">Belongs to the sulfotransferase 1 family.</text>
</comment>
<dbReference type="AlphaFoldDB" id="A0A8C6C1D8"/>